<comment type="caution">
    <text evidence="20">The sequence shown here is derived from an EMBL/GenBank/DDBJ whole genome shotgun (WGS) entry which is preliminary data.</text>
</comment>
<dbReference type="GO" id="GO:0009055">
    <property type="term" value="F:electron transfer activity"/>
    <property type="evidence" value="ECO:0007669"/>
    <property type="project" value="UniProtKB-UniRule"/>
</dbReference>
<name>A0A432WFV4_9GAMM</name>
<dbReference type="GO" id="GO:0017004">
    <property type="term" value="P:cytochrome complex assembly"/>
    <property type="evidence" value="ECO:0007669"/>
    <property type="project" value="UniProtKB-UniRule"/>
</dbReference>
<dbReference type="InterPro" id="IPR036249">
    <property type="entry name" value="Thioredoxin-like_sf"/>
</dbReference>
<dbReference type="NCBIfam" id="NF001419">
    <property type="entry name" value="PRK00293.1"/>
    <property type="match status" value="1"/>
</dbReference>
<comment type="function">
    <text evidence="18">Required to facilitate the formation of correct disulfide bonds in some periplasmic proteins and for the assembly of the periplasmic c-type cytochromes. Acts by transferring electrons from cytoplasmic thioredoxin to the periplasm. This transfer involves a cascade of disulfide bond formation and reduction steps.</text>
</comment>
<evidence type="ECO:0000313" key="20">
    <source>
        <dbReference type="EMBL" id="RUO32621.1"/>
    </source>
</evidence>
<evidence type="ECO:0000313" key="21">
    <source>
        <dbReference type="Proteomes" id="UP000287823"/>
    </source>
</evidence>
<evidence type="ECO:0000256" key="13">
    <source>
        <dbReference type="ARBA" id="ARBA00023136"/>
    </source>
</evidence>
<evidence type="ECO:0000256" key="10">
    <source>
        <dbReference type="ARBA" id="ARBA00022989"/>
    </source>
</evidence>
<evidence type="ECO:0000259" key="19">
    <source>
        <dbReference type="PROSITE" id="PS51352"/>
    </source>
</evidence>
<evidence type="ECO:0000256" key="8">
    <source>
        <dbReference type="ARBA" id="ARBA00022748"/>
    </source>
</evidence>
<dbReference type="Gene3D" id="3.40.30.10">
    <property type="entry name" value="Glutaredoxin"/>
    <property type="match status" value="1"/>
</dbReference>
<dbReference type="Proteomes" id="UP000287823">
    <property type="component" value="Unassembled WGS sequence"/>
</dbReference>
<keyword evidence="21" id="KW-1185">Reference proteome</keyword>
<evidence type="ECO:0000256" key="12">
    <source>
        <dbReference type="ARBA" id="ARBA00023027"/>
    </source>
</evidence>
<dbReference type="InterPro" id="IPR036929">
    <property type="entry name" value="DsbDN_sf"/>
</dbReference>
<feature type="transmembrane region" description="Helical" evidence="18">
    <location>
        <begin position="424"/>
        <end position="443"/>
    </location>
</feature>
<evidence type="ECO:0000256" key="2">
    <source>
        <dbReference type="ARBA" id="ARBA00007241"/>
    </source>
</evidence>
<keyword evidence="11 18" id="KW-0560">Oxidoreductase</keyword>
<evidence type="ECO:0000256" key="1">
    <source>
        <dbReference type="ARBA" id="ARBA00004429"/>
    </source>
</evidence>
<keyword evidence="10 18" id="KW-1133">Transmembrane helix</keyword>
<keyword evidence="6 18" id="KW-0812">Transmembrane</keyword>
<feature type="signal peptide" evidence="18">
    <location>
        <begin position="1"/>
        <end position="46"/>
    </location>
</feature>
<evidence type="ECO:0000256" key="18">
    <source>
        <dbReference type="HAMAP-Rule" id="MF_00399"/>
    </source>
</evidence>
<dbReference type="FunFam" id="3.40.30.10:FF:000116">
    <property type="entry name" value="Thiol:disulfide interchange protein DsbD"/>
    <property type="match status" value="1"/>
</dbReference>
<reference evidence="20 21" key="1">
    <citation type="journal article" date="2011" name="Front. Microbiol.">
        <title>Genomic signatures of strain selection and enhancement in Bacillus atrophaeus var. globigii, a historical biowarfare simulant.</title>
        <authorList>
            <person name="Gibbons H.S."/>
            <person name="Broomall S.M."/>
            <person name="McNew L.A."/>
            <person name="Daligault H."/>
            <person name="Chapman C."/>
            <person name="Bruce D."/>
            <person name="Karavis M."/>
            <person name="Krepps M."/>
            <person name="McGregor P.A."/>
            <person name="Hong C."/>
            <person name="Park K.H."/>
            <person name="Akmal A."/>
            <person name="Feldman A."/>
            <person name="Lin J.S."/>
            <person name="Chang W.E."/>
            <person name="Higgs B.W."/>
            <person name="Demirev P."/>
            <person name="Lindquist J."/>
            <person name="Liem A."/>
            <person name="Fochler E."/>
            <person name="Read T.D."/>
            <person name="Tapia R."/>
            <person name="Johnson S."/>
            <person name="Bishop-Lilly K.A."/>
            <person name="Detter C."/>
            <person name="Han C."/>
            <person name="Sozhamannan S."/>
            <person name="Rosenzweig C.N."/>
            <person name="Skowronski E.W."/>
        </authorList>
    </citation>
    <scope>NUCLEOTIDE SEQUENCE [LARGE SCALE GENOMIC DNA]</scope>
    <source>
        <strain evidence="20 21">Y4G10-17</strain>
    </source>
</reference>
<dbReference type="SUPFAM" id="SSF74863">
    <property type="entry name" value="Thiol:disulfide interchange protein DsbD, N-terminal domain (DsbD-alpha)"/>
    <property type="match status" value="1"/>
</dbReference>
<evidence type="ECO:0000256" key="6">
    <source>
        <dbReference type="ARBA" id="ARBA00022692"/>
    </source>
</evidence>
<keyword evidence="14 18" id="KW-1015">Disulfide bond</keyword>
<keyword evidence="5 18" id="KW-0997">Cell inner membrane</keyword>
<evidence type="ECO:0000256" key="4">
    <source>
        <dbReference type="ARBA" id="ARBA00022475"/>
    </source>
</evidence>
<accession>A0A432WFV4</accession>
<dbReference type="PROSITE" id="PS51352">
    <property type="entry name" value="THIOREDOXIN_2"/>
    <property type="match status" value="1"/>
</dbReference>
<feature type="disulfide bond" description="Redox-active" evidence="18">
    <location>
        <begin position="153"/>
        <end position="159"/>
    </location>
</feature>
<keyword evidence="15 18" id="KW-0676">Redox-active center</keyword>
<feature type="disulfide bond" description="Redox-active" evidence="18">
    <location>
        <begin position="517"/>
        <end position="520"/>
    </location>
</feature>
<evidence type="ECO:0000256" key="16">
    <source>
        <dbReference type="ARBA" id="ARBA00047388"/>
    </source>
</evidence>
<keyword evidence="8 18" id="KW-0201">Cytochrome c-type biogenesis</keyword>
<dbReference type="SUPFAM" id="SSF52833">
    <property type="entry name" value="Thioredoxin-like"/>
    <property type="match status" value="1"/>
</dbReference>
<keyword evidence="3 18" id="KW-0813">Transport</keyword>
<comment type="subcellular location">
    <subcellularLocation>
        <location evidence="1 18">Cell inner membrane</location>
        <topology evidence="1 18">Multi-pass membrane protein</topology>
    </subcellularLocation>
</comment>
<feature type="transmembrane region" description="Helical" evidence="18">
    <location>
        <begin position="284"/>
        <end position="304"/>
    </location>
</feature>
<evidence type="ECO:0000256" key="14">
    <source>
        <dbReference type="ARBA" id="ARBA00023157"/>
    </source>
</evidence>
<feature type="transmembrane region" description="Helical" evidence="18">
    <location>
        <begin position="204"/>
        <end position="235"/>
    </location>
</feature>
<keyword evidence="12 18" id="KW-0520">NAD</keyword>
<dbReference type="AlphaFoldDB" id="A0A432WFV4"/>
<dbReference type="PROSITE" id="PS00194">
    <property type="entry name" value="THIOREDOXIN_1"/>
    <property type="match status" value="1"/>
</dbReference>
<dbReference type="HAMAP" id="MF_00399">
    <property type="entry name" value="DbsD"/>
    <property type="match status" value="1"/>
</dbReference>
<evidence type="ECO:0000256" key="5">
    <source>
        <dbReference type="ARBA" id="ARBA00022519"/>
    </source>
</evidence>
<comment type="catalytic activity">
    <reaction evidence="17 18">
        <text>[protein]-dithiol + NADP(+) = [protein]-disulfide + NADPH + H(+)</text>
        <dbReference type="Rhea" id="RHEA:18753"/>
        <dbReference type="Rhea" id="RHEA-COMP:10593"/>
        <dbReference type="Rhea" id="RHEA-COMP:10594"/>
        <dbReference type="ChEBI" id="CHEBI:15378"/>
        <dbReference type="ChEBI" id="CHEBI:29950"/>
        <dbReference type="ChEBI" id="CHEBI:50058"/>
        <dbReference type="ChEBI" id="CHEBI:57783"/>
        <dbReference type="ChEBI" id="CHEBI:58349"/>
        <dbReference type="EC" id="1.8.1.8"/>
    </reaction>
</comment>
<keyword evidence="4 18" id="KW-1003">Cell membrane</keyword>
<feature type="transmembrane region" description="Helical" evidence="18">
    <location>
        <begin position="247"/>
        <end position="272"/>
    </location>
</feature>
<dbReference type="InterPro" id="IPR028250">
    <property type="entry name" value="DsbDN"/>
</dbReference>
<dbReference type="Pfam" id="PF13899">
    <property type="entry name" value="Thioredoxin_7"/>
    <property type="match status" value="1"/>
</dbReference>
<dbReference type="EC" id="1.8.1.8" evidence="18"/>
<dbReference type="InterPro" id="IPR035671">
    <property type="entry name" value="DsbD_gamma"/>
</dbReference>
<dbReference type="GO" id="GO:0047134">
    <property type="term" value="F:protein-disulfide reductase [NAD(P)H] activity"/>
    <property type="evidence" value="ECO:0007669"/>
    <property type="project" value="UniProtKB-UniRule"/>
</dbReference>
<feature type="transmembrane region" description="Helical" evidence="18">
    <location>
        <begin position="363"/>
        <end position="385"/>
    </location>
</feature>
<dbReference type="PANTHER" id="PTHR32234:SF0">
    <property type="entry name" value="THIOL:DISULFIDE INTERCHANGE PROTEIN DSBD"/>
    <property type="match status" value="1"/>
</dbReference>
<keyword evidence="13 18" id="KW-0472">Membrane</keyword>
<gene>
    <name evidence="18" type="primary">dsbD</name>
    <name evidence="20" type="ORF">CWE14_10820</name>
</gene>
<keyword evidence="7 18" id="KW-0732">Signal</keyword>
<evidence type="ECO:0000256" key="15">
    <source>
        <dbReference type="ARBA" id="ARBA00023284"/>
    </source>
</evidence>
<dbReference type="Pfam" id="PF02683">
    <property type="entry name" value="DsbD_TM"/>
    <property type="match status" value="1"/>
</dbReference>
<sequence length="605" mass="65611" precursor="true">MRGFLITYNGLARRLAKMYSILRTLFKQAGMALLALVTLSMSVAHAQAFDINQYASNDSDFLPVDQAFAFDFEQQGDELTLYFEIADGYYLYQHRFSYQPEGLIYGVQPLPTADEHHDEFFGETFIYRNRLAITLELAPIRENTSLTVTYQGCADAGLCYAPTSKEIPLQPTSGASSGSSATPLTDFSEPASGPFSDLLSSDNLVWVMAVFVLLGLGLAFTPCVFPMYPIIVGIIGGQKGKLSTRRGFMLSFVYVQGMALTYTTLGVIVALAGMQYQAMLQHPAVLLTLAVLFVVLAAGMFGAFNMQLPASWQAKLNSISQQQKGGAYGGVFAMGALSGLVASPCTTAPLSGVLLFIAQSGDVVNGALILYALSIGMGLPLILIGTSGGKLLPKAGAWMNSVKIVFGLLLLAVALFLIERLLPMVLAGVIWLIFIAASLLIIARSFWPQLKTRGRLVLSAILIVIAAAGAIWQKPFIQSAFIEHLEFEPVTSLEALQTRVSAAEGQWVMLDLYADWCVACKEFEVYTFTDPGVQAQLEDVVVLQADVTATNATNTQLLSEYQVVGLPTILFFDPAGNEIQNARVTGFMNASEFQKHLESLMNKEN</sequence>
<feature type="chain" id="PRO_5019596493" description="Thiol:disulfide interchange protein DsbD" evidence="18">
    <location>
        <begin position="47"/>
        <end position="605"/>
    </location>
</feature>
<comment type="similarity">
    <text evidence="2 18">Belongs to the thioredoxin family. DsbD subfamily.</text>
</comment>
<protein>
    <recommendedName>
        <fullName evidence="18">Thiol:disulfide interchange protein DsbD</fullName>
        <ecNumber evidence="18">1.8.1.8</ecNumber>
    </recommendedName>
    <alternativeName>
        <fullName evidence="18">Protein-disulfide reductase</fullName>
        <shortName evidence="18">Disulfide reductase</shortName>
    </alternativeName>
</protein>
<keyword evidence="9 18" id="KW-0249">Electron transport</keyword>
<organism evidence="20 21">
    <name type="scientific">Aliidiomarina soli</name>
    <dbReference type="NCBI Taxonomy" id="1928574"/>
    <lineage>
        <taxon>Bacteria</taxon>
        <taxon>Pseudomonadati</taxon>
        <taxon>Pseudomonadota</taxon>
        <taxon>Gammaproteobacteria</taxon>
        <taxon>Alteromonadales</taxon>
        <taxon>Idiomarinaceae</taxon>
        <taxon>Aliidiomarina</taxon>
    </lineage>
</organism>
<proteinExistence type="inferred from homology"/>
<evidence type="ECO:0000256" key="11">
    <source>
        <dbReference type="ARBA" id="ARBA00023002"/>
    </source>
</evidence>
<comment type="catalytic activity">
    <reaction evidence="16 18">
        <text>[protein]-dithiol + NAD(+) = [protein]-disulfide + NADH + H(+)</text>
        <dbReference type="Rhea" id="RHEA:18749"/>
        <dbReference type="Rhea" id="RHEA-COMP:10593"/>
        <dbReference type="Rhea" id="RHEA-COMP:10594"/>
        <dbReference type="ChEBI" id="CHEBI:15378"/>
        <dbReference type="ChEBI" id="CHEBI:29950"/>
        <dbReference type="ChEBI" id="CHEBI:50058"/>
        <dbReference type="ChEBI" id="CHEBI:57540"/>
        <dbReference type="ChEBI" id="CHEBI:57945"/>
        <dbReference type="EC" id="1.8.1.8"/>
    </reaction>
</comment>
<dbReference type="EMBL" id="PIPO01000004">
    <property type="protein sequence ID" value="RUO32621.1"/>
    <property type="molecule type" value="Genomic_DNA"/>
</dbReference>
<dbReference type="GO" id="GO:0005886">
    <property type="term" value="C:plasma membrane"/>
    <property type="evidence" value="ECO:0007669"/>
    <property type="project" value="UniProtKB-SubCell"/>
</dbReference>
<evidence type="ECO:0000256" key="9">
    <source>
        <dbReference type="ARBA" id="ARBA00022982"/>
    </source>
</evidence>
<feature type="domain" description="Thioredoxin" evidence="19">
    <location>
        <begin position="470"/>
        <end position="602"/>
    </location>
</feature>
<evidence type="ECO:0000256" key="17">
    <source>
        <dbReference type="ARBA" id="ARBA00047804"/>
    </source>
</evidence>
<evidence type="ECO:0000256" key="3">
    <source>
        <dbReference type="ARBA" id="ARBA00022448"/>
    </source>
</evidence>
<dbReference type="InterPro" id="IPR013766">
    <property type="entry name" value="Thioredoxin_domain"/>
</dbReference>
<dbReference type="InterPro" id="IPR022910">
    <property type="entry name" value="Thiol_diS_interchange_DbsD"/>
</dbReference>
<feature type="disulfide bond" description="Redox-active" evidence="18">
    <location>
        <begin position="223"/>
        <end position="345"/>
    </location>
</feature>
<feature type="transmembrane region" description="Helical" evidence="18">
    <location>
        <begin position="325"/>
        <end position="343"/>
    </location>
</feature>
<dbReference type="PANTHER" id="PTHR32234">
    <property type="entry name" value="THIOL:DISULFIDE INTERCHANGE PROTEIN DSBD"/>
    <property type="match status" value="1"/>
</dbReference>
<feature type="transmembrane region" description="Helical" evidence="18">
    <location>
        <begin position="455"/>
        <end position="472"/>
    </location>
</feature>
<dbReference type="GO" id="GO:0045454">
    <property type="term" value="P:cell redox homeostasis"/>
    <property type="evidence" value="ECO:0007669"/>
    <property type="project" value="TreeGrafter"/>
</dbReference>
<dbReference type="InterPro" id="IPR017937">
    <property type="entry name" value="Thioredoxin_CS"/>
</dbReference>
<feature type="transmembrane region" description="Helical" evidence="18">
    <location>
        <begin position="397"/>
        <end position="418"/>
    </location>
</feature>
<evidence type="ECO:0000256" key="7">
    <source>
        <dbReference type="ARBA" id="ARBA00022729"/>
    </source>
</evidence>
<dbReference type="Pfam" id="PF11412">
    <property type="entry name" value="DsbD_N"/>
    <property type="match status" value="1"/>
</dbReference>
<dbReference type="CDD" id="cd02953">
    <property type="entry name" value="DsbDgamma"/>
    <property type="match status" value="1"/>
</dbReference>
<dbReference type="Gene3D" id="2.60.40.1250">
    <property type="entry name" value="Thiol:disulfide interchange protein DsbD, N-terminal domain"/>
    <property type="match status" value="1"/>
</dbReference>
<dbReference type="InterPro" id="IPR003834">
    <property type="entry name" value="Cyt_c_assmbl_TM_dom"/>
</dbReference>